<proteinExistence type="predicted"/>
<evidence type="ECO:0000313" key="2">
    <source>
        <dbReference type="EMBL" id="QDV36279.1"/>
    </source>
</evidence>
<protein>
    <recommendedName>
        <fullName evidence="4">Transposase IS4-like domain-containing protein</fullName>
    </recommendedName>
</protein>
<dbReference type="AlphaFoldDB" id="A0A518H622"/>
<accession>A0A518H622</accession>
<keyword evidence="3" id="KW-1185">Reference proteome</keyword>
<dbReference type="KEGG" id="tpla:ElP_41980"/>
<feature type="compositionally biased region" description="Basic and acidic residues" evidence="1">
    <location>
        <begin position="1"/>
        <end position="10"/>
    </location>
</feature>
<evidence type="ECO:0000256" key="1">
    <source>
        <dbReference type="SAM" id="MobiDB-lite"/>
    </source>
</evidence>
<dbReference type="OrthoDB" id="5525203at2"/>
<evidence type="ECO:0000313" key="3">
    <source>
        <dbReference type="Proteomes" id="UP000317835"/>
    </source>
</evidence>
<gene>
    <name evidence="2" type="ORF">ElP_41980</name>
</gene>
<dbReference type="EMBL" id="CP036426">
    <property type="protein sequence ID" value="QDV36279.1"/>
    <property type="molecule type" value="Genomic_DNA"/>
</dbReference>
<reference evidence="2 3" key="1">
    <citation type="submission" date="2019-02" db="EMBL/GenBank/DDBJ databases">
        <title>Deep-cultivation of Planctomycetes and their phenomic and genomic characterization uncovers novel biology.</title>
        <authorList>
            <person name="Wiegand S."/>
            <person name="Jogler M."/>
            <person name="Boedeker C."/>
            <person name="Pinto D."/>
            <person name="Vollmers J."/>
            <person name="Rivas-Marin E."/>
            <person name="Kohn T."/>
            <person name="Peeters S.H."/>
            <person name="Heuer A."/>
            <person name="Rast P."/>
            <person name="Oberbeckmann S."/>
            <person name="Bunk B."/>
            <person name="Jeske O."/>
            <person name="Meyerdierks A."/>
            <person name="Storesund J.E."/>
            <person name="Kallscheuer N."/>
            <person name="Luecker S."/>
            <person name="Lage O.M."/>
            <person name="Pohl T."/>
            <person name="Merkel B.J."/>
            <person name="Hornburger P."/>
            <person name="Mueller R.-W."/>
            <person name="Bruemmer F."/>
            <person name="Labrenz M."/>
            <person name="Spormann A.M."/>
            <person name="Op den Camp H."/>
            <person name="Overmann J."/>
            <person name="Amann R."/>
            <person name="Jetten M.S.M."/>
            <person name="Mascher T."/>
            <person name="Medema M.H."/>
            <person name="Devos D.P."/>
            <person name="Kaster A.-K."/>
            <person name="Ovreas L."/>
            <person name="Rohde M."/>
            <person name="Galperin M.Y."/>
            <person name="Jogler C."/>
        </authorList>
    </citation>
    <scope>NUCLEOTIDE SEQUENCE [LARGE SCALE GENOMIC DNA]</scope>
    <source>
        <strain evidence="2 3">ElP</strain>
    </source>
</reference>
<evidence type="ECO:0008006" key="4">
    <source>
        <dbReference type="Google" id="ProtNLM"/>
    </source>
</evidence>
<dbReference type="RefSeq" id="WP_145272424.1">
    <property type="nucleotide sequence ID" value="NZ_CP036426.1"/>
</dbReference>
<feature type="region of interest" description="Disordered" evidence="1">
    <location>
        <begin position="1"/>
        <end position="23"/>
    </location>
</feature>
<dbReference type="Proteomes" id="UP000317835">
    <property type="component" value="Chromosome"/>
</dbReference>
<name>A0A518H622_9BACT</name>
<sequence length="96" mass="11091">MRLRPADHRGRPGLTFRQQDPLGWQTGDCAFAEPIWLLIEERADGKLKYAFSDLPADTSRLRAVRQWKSRWAIDECFAIAKGDCGLDHYEVRSWIG</sequence>
<organism evidence="2 3">
    <name type="scientific">Tautonia plasticadhaerens</name>
    <dbReference type="NCBI Taxonomy" id="2527974"/>
    <lineage>
        <taxon>Bacteria</taxon>
        <taxon>Pseudomonadati</taxon>
        <taxon>Planctomycetota</taxon>
        <taxon>Planctomycetia</taxon>
        <taxon>Isosphaerales</taxon>
        <taxon>Isosphaeraceae</taxon>
        <taxon>Tautonia</taxon>
    </lineage>
</organism>